<dbReference type="KEGG" id="gtt:GUITHDRAFT_99035"/>
<evidence type="ECO:0000313" key="3">
    <source>
        <dbReference type="EMBL" id="EKX55252.1"/>
    </source>
</evidence>
<name>L1K3V2_GUITC</name>
<dbReference type="PaxDb" id="55529-EKX55252"/>
<dbReference type="GeneID" id="17311864"/>
<feature type="coiled-coil region" evidence="1">
    <location>
        <begin position="169"/>
        <end position="261"/>
    </location>
</feature>
<dbReference type="Pfam" id="PF00595">
    <property type="entry name" value="PDZ"/>
    <property type="match status" value="1"/>
</dbReference>
<sequence length="277" mass="32096">MSLPQKDSDWSRLIGFRGQEEKDEAAPEATKPPVAEFGVGILLDKLTMKVTGCIPGLAADRSGMILPGDEIVKINGKEMFYWDDPLEGFENLGFLGKEGTLVRVDVKRLENPGTPIQRYRWFAIELMRGTCEYLDLYNKCRTLEFRNSQLERPEKEVNVNVDHVDRSDSLELREEIERLTRQLELMQKKSTEDDAEIEDLKRQNKKLSSETERAYGEMKSLKDMIEKLRALLLENDKAAEIERLKLELKKTQQELETTRYNFEQAHKARIQLEAKLT</sequence>
<dbReference type="PROSITE" id="PS50106">
    <property type="entry name" value="PDZ"/>
    <property type="match status" value="1"/>
</dbReference>
<protein>
    <recommendedName>
        <fullName evidence="2">PDZ domain-containing protein</fullName>
    </recommendedName>
</protein>
<dbReference type="SUPFAM" id="SSF50156">
    <property type="entry name" value="PDZ domain-like"/>
    <property type="match status" value="1"/>
</dbReference>
<proteinExistence type="predicted"/>
<dbReference type="AlphaFoldDB" id="L1K3V2"/>
<dbReference type="RefSeq" id="XP_005842232.1">
    <property type="nucleotide sequence ID" value="XM_005842175.1"/>
</dbReference>
<organism evidence="3">
    <name type="scientific">Guillardia theta (strain CCMP2712)</name>
    <name type="common">Cryptophyte</name>
    <dbReference type="NCBI Taxonomy" id="905079"/>
    <lineage>
        <taxon>Eukaryota</taxon>
        <taxon>Cryptophyceae</taxon>
        <taxon>Pyrenomonadales</taxon>
        <taxon>Geminigeraceae</taxon>
        <taxon>Guillardia</taxon>
    </lineage>
</organism>
<reference evidence="5" key="2">
    <citation type="submission" date="2012-11" db="EMBL/GenBank/DDBJ databases">
        <authorList>
            <person name="Kuo A."/>
            <person name="Curtis B.A."/>
            <person name="Tanifuji G."/>
            <person name="Burki F."/>
            <person name="Gruber A."/>
            <person name="Irimia M."/>
            <person name="Maruyama S."/>
            <person name="Arias M.C."/>
            <person name="Ball S.G."/>
            <person name="Gile G.H."/>
            <person name="Hirakawa Y."/>
            <person name="Hopkins J.F."/>
            <person name="Rensing S.A."/>
            <person name="Schmutz J."/>
            <person name="Symeonidi A."/>
            <person name="Elias M."/>
            <person name="Eveleigh R.J."/>
            <person name="Herman E.K."/>
            <person name="Klute M.J."/>
            <person name="Nakayama T."/>
            <person name="Obornik M."/>
            <person name="Reyes-Prieto A."/>
            <person name="Armbrust E.V."/>
            <person name="Aves S.J."/>
            <person name="Beiko R.G."/>
            <person name="Coutinho P."/>
            <person name="Dacks J.B."/>
            <person name="Durnford D.G."/>
            <person name="Fast N.M."/>
            <person name="Green B.R."/>
            <person name="Grisdale C."/>
            <person name="Hempe F."/>
            <person name="Henrissat B."/>
            <person name="Hoppner M.P."/>
            <person name="Ishida K.-I."/>
            <person name="Kim E."/>
            <person name="Koreny L."/>
            <person name="Kroth P.G."/>
            <person name="Liu Y."/>
            <person name="Malik S.-B."/>
            <person name="Maier U.G."/>
            <person name="McRose D."/>
            <person name="Mock T."/>
            <person name="Neilson J.A."/>
            <person name="Onodera N.T."/>
            <person name="Poole A.M."/>
            <person name="Pritham E.J."/>
            <person name="Richards T.A."/>
            <person name="Rocap G."/>
            <person name="Roy S.W."/>
            <person name="Sarai C."/>
            <person name="Schaack S."/>
            <person name="Shirato S."/>
            <person name="Slamovits C.H."/>
            <person name="Spencer D.F."/>
            <person name="Suzuki S."/>
            <person name="Worden A.Z."/>
            <person name="Zauner S."/>
            <person name="Barry K."/>
            <person name="Bell C."/>
            <person name="Bharti A.K."/>
            <person name="Crow J.A."/>
            <person name="Grimwood J."/>
            <person name="Kramer R."/>
            <person name="Lindquist E."/>
            <person name="Lucas S."/>
            <person name="Salamov A."/>
            <person name="McFadden G.I."/>
            <person name="Lane C.E."/>
            <person name="Keeling P.J."/>
            <person name="Gray M.W."/>
            <person name="Grigoriev I.V."/>
            <person name="Archibald J.M."/>
        </authorList>
    </citation>
    <scope>NUCLEOTIDE SEQUENCE</scope>
    <source>
        <strain evidence="5">CCMP2712</strain>
    </source>
</reference>
<reference evidence="4" key="3">
    <citation type="submission" date="2016-03" db="UniProtKB">
        <authorList>
            <consortium name="EnsemblProtists"/>
        </authorList>
    </citation>
    <scope>IDENTIFICATION</scope>
</reference>
<dbReference type="Gene3D" id="2.30.42.10">
    <property type="match status" value="1"/>
</dbReference>
<dbReference type="Proteomes" id="UP000011087">
    <property type="component" value="Unassembled WGS sequence"/>
</dbReference>
<keyword evidence="1" id="KW-0175">Coiled coil</keyword>
<evidence type="ECO:0000259" key="2">
    <source>
        <dbReference type="PROSITE" id="PS50106"/>
    </source>
</evidence>
<keyword evidence="5" id="KW-1185">Reference proteome</keyword>
<dbReference type="InterPro" id="IPR036034">
    <property type="entry name" value="PDZ_sf"/>
</dbReference>
<dbReference type="EMBL" id="JH992965">
    <property type="protein sequence ID" value="EKX55252.1"/>
    <property type="molecule type" value="Genomic_DNA"/>
</dbReference>
<evidence type="ECO:0000313" key="4">
    <source>
        <dbReference type="EnsemblProtists" id="EKX55252"/>
    </source>
</evidence>
<evidence type="ECO:0000313" key="5">
    <source>
        <dbReference type="Proteomes" id="UP000011087"/>
    </source>
</evidence>
<evidence type="ECO:0000256" key="1">
    <source>
        <dbReference type="SAM" id="Coils"/>
    </source>
</evidence>
<reference evidence="3 5" key="1">
    <citation type="journal article" date="2012" name="Nature">
        <title>Algal genomes reveal evolutionary mosaicism and the fate of nucleomorphs.</title>
        <authorList>
            <consortium name="DOE Joint Genome Institute"/>
            <person name="Curtis B.A."/>
            <person name="Tanifuji G."/>
            <person name="Burki F."/>
            <person name="Gruber A."/>
            <person name="Irimia M."/>
            <person name="Maruyama S."/>
            <person name="Arias M.C."/>
            <person name="Ball S.G."/>
            <person name="Gile G.H."/>
            <person name="Hirakawa Y."/>
            <person name="Hopkins J.F."/>
            <person name="Kuo A."/>
            <person name="Rensing S.A."/>
            <person name="Schmutz J."/>
            <person name="Symeonidi A."/>
            <person name="Elias M."/>
            <person name="Eveleigh R.J."/>
            <person name="Herman E.K."/>
            <person name="Klute M.J."/>
            <person name="Nakayama T."/>
            <person name="Obornik M."/>
            <person name="Reyes-Prieto A."/>
            <person name="Armbrust E.V."/>
            <person name="Aves S.J."/>
            <person name="Beiko R.G."/>
            <person name="Coutinho P."/>
            <person name="Dacks J.B."/>
            <person name="Durnford D.G."/>
            <person name="Fast N.M."/>
            <person name="Green B.R."/>
            <person name="Grisdale C.J."/>
            <person name="Hempel F."/>
            <person name="Henrissat B."/>
            <person name="Hoppner M.P."/>
            <person name="Ishida K."/>
            <person name="Kim E."/>
            <person name="Koreny L."/>
            <person name="Kroth P.G."/>
            <person name="Liu Y."/>
            <person name="Malik S.B."/>
            <person name="Maier U.G."/>
            <person name="McRose D."/>
            <person name="Mock T."/>
            <person name="Neilson J.A."/>
            <person name="Onodera N.T."/>
            <person name="Poole A.M."/>
            <person name="Pritham E.J."/>
            <person name="Richards T.A."/>
            <person name="Rocap G."/>
            <person name="Roy S.W."/>
            <person name="Sarai C."/>
            <person name="Schaack S."/>
            <person name="Shirato S."/>
            <person name="Slamovits C.H."/>
            <person name="Spencer D.F."/>
            <person name="Suzuki S."/>
            <person name="Worden A.Z."/>
            <person name="Zauner S."/>
            <person name="Barry K."/>
            <person name="Bell C."/>
            <person name="Bharti A.K."/>
            <person name="Crow J.A."/>
            <person name="Grimwood J."/>
            <person name="Kramer R."/>
            <person name="Lindquist E."/>
            <person name="Lucas S."/>
            <person name="Salamov A."/>
            <person name="McFadden G.I."/>
            <person name="Lane C.E."/>
            <person name="Keeling P.J."/>
            <person name="Gray M.W."/>
            <person name="Grigoriev I.V."/>
            <person name="Archibald J.M."/>
        </authorList>
    </citation>
    <scope>NUCLEOTIDE SEQUENCE</scope>
    <source>
        <strain evidence="3 5">CCMP2712</strain>
    </source>
</reference>
<dbReference type="EnsemblProtists" id="EKX55252">
    <property type="protein sequence ID" value="EKX55252"/>
    <property type="gene ID" value="GUITHDRAFT_99035"/>
</dbReference>
<gene>
    <name evidence="3" type="ORF">GUITHDRAFT_99035</name>
</gene>
<dbReference type="InterPro" id="IPR001478">
    <property type="entry name" value="PDZ"/>
</dbReference>
<dbReference type="HOGENOM" id="CLU_1006263_0_0_1"/>
<feature type="domain" description="PDZ" evidence="2">
    <location>
        <begin position="1"/>
        <end position="110"/>
    </location>
</feature>
<accession>L1K3V2</accession>